<evidence type="ECO:0000256" key="1">
    <source>
        <dbReference type="ARBA" id="ARBA00022741"/>
    </source>
</evidence>
<reference evidence="7" key="1">
    <citation type="submission" date="2022-01" db="EMBL/GenBank/DDBJ databases">
        <authorList>
            <person name="King R."/>
        </authorList>
    </citation>
    <scope>NUCLEOTIDE SEQUENCE</scope>
</reference>
<feature type="domain" description="GB1/RHD3-type G" evidence="6">
    <location>
        <begin position="40"/>
        <end position="308"/>
    </location>
</feature>
<dbReference type="Gene3D" id="1.20.58.420">
    <property type="entry name" value="AHSP"/>
    <property type="match status" value="1"/>
</dbReference>
<dbReference type="InterPro" id="IPR027417">
    <property type="entry name" value="P-loop_NTPase"/>
</dbReference>
<reference evidence="7" key="2">
    <citation type="submission" date="2022-10" db="EMBL/GenBank/DDBJ databases">
        <authorList>
            <consortium name="ENA_rothamsted_submissions"/>
            <consortium name="culmorum"/>
            <person name="King R."/>
        </authorList>
    </citation>
    <scope>NUCLEOTIDE SEQUENCE</scope>
</reference>
<keyword evidence="2" id="KW-0378">Hydrolase</keyword>
<dbReference type="SUPFAM" id="SSF52540">
    <property type="entry name" value="P-loop containing nucleoside triphosphate hydrolases"/>
    <property type="match status" value="1"/>
</dbReference>
<dbReference type="AlphaFoldDB" id="A0A9N9S6D6"/>
<evidence type="ECO:0000256" key="4">
    <source>
        <dbReference type="PROSITE-ProRule" id="PRU01052"/>
    </source>
</evidence>
<dbReference type="EMBL" id="OU895880">
    <property type="protein sequence ID" value="CAG9812157.1"/>
    <property type="molecule type" value="Genomic_DNA"/>
</dbReference>
<keyword evidence="8" id="KW-1185">Reference proteome</keyword>
<protein>
    <recommendedName>
        <fullName evidence="6">GB1/RHD3-type G domain-containing protein</fullName>
    </recommendedName>
</protein>
<dbReference type="SUPFAM" id="SSF48340">
    <property type="entry name" value="Interferon-induced guanylate-binding protein 1 (GBP1), C-terminal domain"/>
    <property type="match status" value="1"/>
</dbReference>
<keyword evidence="3" id="KW-0342">GTP-binding</keyword>
<feature type="coiled-coil region" evidence="5">
    <location>
        <begin position="429"/>
        <end position="542"/>
    </location>
</feature>
<keyword evidence="5" id="KW-0175">Coiled coil</keyword>
<keyword evidence="1" id="KW-0547">Nucleotide-binding</keyword>
<dbReference type="OrthoDB" id="7788754at2759"/>
<organism evidence="7 8">
    <name type="scientific">Chironomus riparius</name>
    <dbReference type="NCBI Taxonomy" id="315576"/>
    <lineage>
        <taxon>Eukaryota</taxon>
        <taxon>Metazoa</taxon>
        <taxon>Ecdysozoa</taxon>
        <taxon>Arthropoda</taxon>
        <taxon>Hexapoda</taxon>
        <taxon>Insecta</taxon>
        <taxon>Pterygota</taxon>
        <taxon>Neoptera</taxon>
        <taxon>Endopterygota</taxon>
        <taxon>Diptera</taxon>
        <taxon>Nematocera</taxon>
        <taxon>Chironomoidea</taxon>
        <taxon>Chironomidae</taxon>
        <taxon>Chironominae</taxon>
        <taxon>Chironomus</taxon>
    </lineage>
</organism>
<dbReference type="Gene3D" id="3.40.50.300">
    <property type="entry name" value="P-loop containing nucleotide triphosphate hydrolases"/>
    <property type="match status" value="1"/>
</dbReference>
<dbReference type="GO" id="GO:0005525">
    <property type="term" value="F:GTP binding"/>
    <property type="evidence" value="ECO:0007669"/>
    <property type="project" value="UniProtKB-KW"/>
</dbReference>
<evidence type="ECO:0000256" key="2">
    <source>
        <dbReference type="ARBA" id="ARBA00022801"/>
    </source>
</evidence>
<dbReference type="PANTHER" id="PTHR10751">
    <property type="entry name" value="GUANYLATE BINDING PROTEIN"/>
    <property type="match status" value="1"/>
</dbReference>
<evidence type="ECO:0000256" key="3">
    <source>
        <dbReference type="ARBA" id="ARBA00023134"/>
    </source>
</evidence>
<accession>A0A9N9S6D6</accession>
<gene>
    <name evidence="7" type="ORF">CHIRRI_LOCUS14962</name>
</gene>
<dbReference type="GO" id="GO:0003924">
    <property type="term" value="F:GTPase activity"/>
    <property type="evidence" value="ECO:0007669"/>
    <property type="project" value="InterPro"/>
</dbReference>
<proteinExistence type="inferred from homology"/>
<dbReference type="PROSITE" id="PS51715">
    <property type="entry name" value="G_GB1_RHD3"/>
    <property type="match status" value="1"/>
</dbReference>
<dbReference type="InterPro" id="IPR015894">
    <property type="entry name" value="Guanylate-bd_N"/>
</dbReference>
<dbReference type="InterPro" id="IPR030386">
    <property type="entry name" value="G_GB1_RHD3_dom"/>
</dbReference>
<dbReference type="InterPro" id="IPR036543">
    <property type="entry name" value="Guanylate-bd_C_sf"/>
</dbReference>
<evidence type="ECO:0000259" key="6">
    <source>
        <dbReference type="PROSITE" id="PS51715"/>
    </source>
</evidence>
<evidence type="ECO:0000313" key="8">
    <source>
        <dbReference type="Proteomes" id="UP001153620"/>
    </source>
</evidence>
<sequence length="547" mass="63175">MGHDHPHGKPENVLKFSQDNKVIVDEGPLKKMFEHPDVKNRKIVAFSIIGAYRKGKSFFLDYCLRFLYANFPSINYPNNPVESPDDWPGSEDEPLAGFSWRSGSTRDTTGIVMWNDIFLHTIETNGEKIAIVVMDTQGLFDNETSPMDNSRIFALGTLISSIQVLNLSGVVQEDQLQYLQFATEFAKFAADDSHGSSGKPFQNLIFLIRDWSNPDDHAFGTEGGESYLKYFLKVKSGQKEELKSVRQFIHSSFEEISCALLPHPGKSVAGGGRNIQQNKKYDGNWGAMDEDFKIELFNLIENLLKTERLVMKKINGKDLKGSEFLEYVQQYFKLFQSDKLPQAQSIYESTVEKQMNILIGLCIDNYKETVYKNQDLISNISQIPVFHNMSKNQALLIYKESKKMGNSDHETKFKKELSKQIDKLFSEWKNRSEANIKKIEEEKEKTLKALEEKQKLQLEQIENERKAAEKLRELESLKSAKAIEHEKYLKEKEIAKARLEAEQLRSQNAEFEKQKAEAFRKELEARLENERLRNELDKKSKRWCTVM</sequence>
<evidence type="ECO:0000256" key="5">
    <source>
        <dbReference type="SAM" id="Coils"/>
    </source>
</evidence>
<evidence type="ECO:0000313" key="7">
    <source>
        <dbReference type="EMBL" id="CAG9812157.1"/>
    </source>
</evidence>
<dbReference type="Pfam" id="PF02263">
    <property type="entry name" value="GBP"/>
    <property type="match status" value="1"/>
</dbReference>
<name>A0A9N9S6D6_9DIPT</name>
<dbReference type="Proteomes" id="UP001153620">
    <property type="component" value="Chromosome 4"/>
</dbReference>
<comment type="similarity">
    <text evidence="4">Belongs to the TRAFAC class dynamin-like GTPase superfamily. GB1/RHD3 GTPase family.</text>
</comment>